<keyword evidence="2" id="KW-1185">Reference proteome</keyword>
<dbReference type="Proteomes" id="UP000195985">
    <property type="component" value="Unassembled WGS sequence"/>
</dbReference>
<sequence length="156" mass="18983">MFEFINKIFKNKQLTEEEKVSIIELVNNEESFIKPRDLIVEQMRLKKAEKKAAEKAWISYVSPPLRMNDNFTQQVEEVVCALFERLCTVVDDELKKKHKNIKHVRYERYYYRVSVFDEIHRLAKEMVFSFYRQDNMYPESYFSYDLQAMLSRDIQK</sequence>
<proteinExistence type="predicted"/>
<dbReference type="EMBL" id="FWEY01000002">
    <property type="protein sequence ID" value="SLM51489.1"/>
    <property type="molecule type" value="Genomic_DNA"/>
</dbReference>
<organism evidence="1 2">
    <name type="scientific">Trichococcus pasteurii</name>
    <dbReference type="NCBI Taxonomy" id="43064"/>
    <lineage>
        <taxon>Bacteria</taxon>
        <taxon>Bacillati</taxon>
        <taxon>Bacillota</taxon>
        <taxon>Bacilli</taxon>
        <taxon>Lactobacillales</taxon>
        <taxon>Carnobacteriaceae</taxon>
        <taxon>Trichococcus</taxon>
    </lineage>
</organism>
<evidence type="ECO:0000313" key="2">
    <source>
        <dbReference type="Proteomes" id="UP000195985"/>
    </source>
</evidence>
<evidence type="ECO:0000313" key="1">
    <source>
        <dbReference type="EMBL" id="SLM51489.1"/>
    </source>
</evidence>
<dbReference type="STRING" id="43064.SAMN04488086_101357"/>
<accession>A0A1W1IF31</accession>
<dbReference type="AlphaFoldDB" id="A0A1W1IF31"/>
<protein>
    <submittedName>
        <fullName evidence="1">Uncharacterized protein</fullName>
    </submittedName>
</protein>
<reference evidence="2" key="1">
    <citation type="submission" date="2016-04" db="EMBL/GenBank/DDBJ databases">
        <authorList>
            <person name="Strepis N."/>
        </authorList>
    </citation>
    <scope>NUCLEOTIDE SEQUENCE [LARGE SCALE GENOMIC DNA]</scope>
</reference>
<dbReference type="RefSeq" id="WP_086942288.1">
    <property type="nucleotide sequence ID" value="NZ_FONM01000001.1"/>
</dbReference>
<name>A0A1W1IF31_9LACT</name>
<gene>
    <name evidence="1" type="ORF">TPAS_1165</name>
</gene>